<accession>A0A934IKY3</accession>
<dbReference type="EMBL" id="JAEKPD010000015">
    <property type="protein sequence ID" value="MBJ3763904.1"/>
    <property type="molecule type" value="Genomic_DNA"/>
</dbReference>
<feature type="transmembrane region" description="Helical" evidence="1">
    <location>
        <begin position="168"/>
        <end position="186"/>
    </location>
</feature>
<name>A0A934IKY3_9RHOB</name>
<dbReference type="Proteomes" id="UP000642488">
    <property type="component" value="Unassembled WGS sequence"/>
</dbReference>
<keyword evidence="1" id="KW-0812">Transmembrane</keyword>
<proteinExistence type="predicted"/>
<keyword evidence="1" id="KW-0472">Membrane</keyword>
<dbReference type="Pfam" id="PF06055">
    <property type="entry name" value="ExoD"/>
    <property type="match status" value="1"/>
</dbReference>
<gene>
    <name evidence="2" type="ORF">ILP92_14220</name>
</gene>
<keyword evidence="1" id="KW-1133">Transmembrane helix</keyword>
<reference evidence="2" key="1">
    <citation type="submission" date="2020-12" db="EMBL/GenBank/DDBJ databases">
        <title>Bacterial taxonomy.</title>
        <authorList>
            <person name="Pan X."/>
        </authorList>
    </citation>
    <scope>NUCLEOTIDE SEQUENCE</scope>
    <source>
        <strain evidence="2">KCTC 52957</strain>
    </source>
</reference>
<dbReference type="PANTHER" id="PTHR41795:SF1">
    <property type="entry name" value="EXOPOLYSACCHARIDE SYNTHESIS PROTEIN"/>
    <property type="match status" value="1"/>
</dbReference>
<protein>
    <submittedName>
        <fullName evidence="2">Exopolysaccharide biosynthesis protein</fullName>
    </submittedName>
</protein>
<dbReference type="AlphaFoldDB" id="A0A934IKY3"/>
<comment type="caution">
    <text evidence="2">The sequence shown here is derived from an EMBL/GenBank/DDBJ whole genome shotgun (WGS) entry which is preliminary data.</text>
</comment>
<dbReference type="InterPro" id="IPR010331">
    <property type="entry name" value="ExoD"/>
</dbReference>
<evidence type="ECO:0000256" key="1">
    <source>
        <dbReference type="SAM" id="Phobius"/>
    </source>
</evidence>
<dbReference type="RefSeq" id="WP_198917077.1">
    <property type="nucleotide sequence ID" value="NZ_JAEKPD010000015.1"/>
</dbReference>
<dbReference type="PIRSF" id="PIRSF033239">
    <property type="entry name" value="ExoD"/>
    <property type="match status" value="1"/>
</dbReference>
<keyword evidence="3" id="KW-1185">Reference proteome</keyword>
<dbReference type="PANTHER" id="PTHR41795">
    <property type="entry name" value="EXOPOLYSACCHARIDE SYNTHESIS PROTEIN"/>
    <property type="match status" value="1"/>
</dbReference>
<evidence type="ECO:0000313" key="2">
    <source>
        <dbReference type="EMBL" id="MBJ3763904.1"/>
    </source>
</evidence>
<evidence type="ECO:0000313" key="3">
    <source>
        <dbReference type="Proteomes" id="UP000642488"/>
    </source>
</evidence>
<sequence>MTRITDILNDLDELAGSDDDVSVGEVQDKIGHRGSGVFLLVPGLIGMSPLGAIPSVPTIMGLVALLFSVQIVVGKSSPWLPAVLADRSIDDDRLARAVDKSRGAAGWLDRHFGGRLEALTGDPMVRVAALFCAALAVTAPFLGVVPFAAALPMAGIALFGLALTLRDGAAMLAALVFACGALYGAFTLTP</sequence>
<feature type="transmembrane region" description="Helical" evidence="1">
    <location>
        <begin position="128"/>
        <end position="161"/>
    </location>
</feature>
<organism evidence="2 3">
    <name type="scientific">Palleronia pontilimi</name>
    <dbReference type="NCBI Taxonomy" id="1964209"/>
    <lineage>
        <taxon>Bacteria</taxon>
        <taxon>Pseudomonadati</taxon>
        <taxon>Pseudomonadota</taxon>
        <taxon>Alphaproteobacteria</taxon>
        <taxon>Rhodobacterales</taxon>
        <taxon>Roseobacteraceae</taxon>
        <taxon>Palleronia</taxon>
    </lineage>
</organism>
<feature type="transmembrane region" description="Helical" evidence="1">
    <location>
        <begin position="37"/>
        <end position="67"/>
    </location>
</feature>